<evidence type="ECO:0000256" key="4">
    <source>
        <dbReference type="PROSITE-ProRule" id="PRU00175"/>
    </source>
</evidence>
<comment type="caution">
    <text evidence="7">The sequence shown here is derived from an EMBL/GenBank/DDBJ whole genome shotgun (WGS) entry which is preliminary data.</text>
</comment>
<evidence type="ECO:0000313" key="7">
    <source>
        <dbReference type="EMBL" id="CAH9134186.1"/>
    </source>
</evidence>
<dbReference type="EMBL" id="CAMAPF010000980">
    <property type="protein sequence ID" value="CAH9134186.1"/>
    <property type="molecule type" value="Genomic_DNA"/>
</dbReference>
<dbReference type="CDD" id="cd16649">
    <property type="entry name" value="mRING-HC-C3HC5_CGRF1-like"/>
    <property type="match status" value="1"/>
</dbReference>
<proteinExistence type="predicted"/>
<evidence type="ECO:0000256" key="3">
    <source>
        <dbReference type="ARBA" id="ARBA00022833"/>
    </source>
</evidence>
<dbReference type="PROSITE" id="PS50089">
    <property type="entry name" value="ZF_RING_2"/>
    <property type="match status" value="1"/>
</dbReference>
<keyword evidence="3" id="KW-0862">Zinc</keyword>
<dbReference type="Proteomes" id="UP001152523">
    <property type="component" value="Unassembled WGS sequence"/>
</dbReference>
<dbReference type="AlphaFoldDB" id="A0AAV0FFT6"/>
<evidence type="ECO:0000313" key="8">
    <source>
        <dbReference type="Proteomes" id="UP001152523"/>
    </source>
</evidence>
<accession>A0AAV0FFT6</accession>
<dbReference type="Gene3D" id="3.30.40.10">
    <property type="entry name" value="Zinc/RING finger domain, C3HC4 (zinc finger)"/>
    <property type="match status" value="1"/>
</dbReference>
<sequence>MAVQAQYSSYPLFLTRGAQDGGRNPVMNTGAGSGGGAYLDQTEILVNYGVVDANSRKRGRDYSFPAVVDLTELPTSPPPPPPNVVSTGLRLAFGEQQQLQHRQHSPVFFSALAEDLGNLIKQQRDEIELYLRAQGEQLRRTLEEKRQRYYRALLGAAEESAVRRLKEKDADVEKARRRNMELEARAAKLSAEAQAWQARAREQEITAVALQAQLQHALMNGGGGGGRAGCGSHLPERNNGSGQGCAGGDAEDAESAYIDPDRVEESAGTSCRACQKRVAAVVLLPCRHLCLCVQCDAVCMNCPLCYCVKSSSVEVFLC</sequence>
<evidence type="ECO:0000256" key="2">
    <source>
        <dbReference type="ARBA" id="ARBA00022771"/>
    </source>
</evidence>
<dbReference type="GO" id="GO:0008270">
    <property type="term" value="F:zinc ion binding"/>
    <property type="evidence" value="ECO:0007669"/>
    <property type="project" value="UniProtKB-KW"/>
</dbReference>
<keyword evidence="2 4" id="KW-0863">Zinc-finger</keyword>
<feature type="coiled-coil region" evidence="5">
    <location>
        <begin position="158"/>
        <end position="206"/>
    </location>
</feature>
<dbReference type="PANTHER" id="PTHR42647">
    <property type="entry name" value="SBP (S-RIBONUCLEASE BINDING PROTEIN) FAMILY PROTEIN"/>
    <property type="match status" value="1"/>
</dbReference>
<name>A0AAV0FFT6_9ASTE</name>
<dbReference type="PANTHER" id="PTHR42647:SF5">
    <property type="entry name" value="SBP (S-RIBONUCLEASE BINDING PROTEIN) FAMILY PROTEIN"/>
    <property type="match status" value="1"/>
</dbReference>
<reference evidence="7" key="1">
    <citation type="submission" date="2022-07" db="EMBL/GenBank/DDBJ databases">
        <authorList>
            <person name="Macas J."/>
            <person name="Novak P."/>
            <person name="Neumann P."/>
        </authorList>
    </citation>
    <scope>NUCLEOTIDE SEQUENCE</scope>
</reference>
<dbReference type="GO" id="GO:0004842">
    <property type="term" value="F:ubiquitin-protein transferase activity"/>
    <property type="evidence" value="ECO:0007669"/>
    <property type="project" value="TreeGrafter"/>
</dbReference>
<gene>
    <name evidence="7" type="ORF">CEPIT_LOCUS33519</name>
</gene>
<keyword evidence="1" id="KW-0479">Metal-binding</keyword>
<keyword evidence="8" id="KW-1185">Reference proteome</keyword>
<dbReference type="FunFam" id="3.30.40.10:FF:000239">
    <property type="entry name" value="probable BOI-related E3 ubiquitin-protein ligase 2"/>
    <property type="match status" value="1"/>
</dbReference>
<evidence type="ECO:0000256" key="1">
    <source>
        <dbReference type="ARBA" id="ARBA00022723"/>
    </source>
</evidence>
<keyword evidence="5" id="KW-0175">Coiled coil</keyword>
<dbReference type="Pfam" id="PF13920">
    <property type="entry name" value="zf-C3HC4_3"/>
    <property type="match status" value="1"/>
</dbReference>
<dbReference type="InterPro" id="IPR001841">
    <property type="entry name" value="Znf_RING"/>
</dbReference>
<organism evidence="7 8">
    <name type="scientific">Cuscuta epithymum</name>
    <dbReference type="NCBI Taxonomy" id="186058"/>
    <lineage>
        <taxon>Eukaryota</taxon>
        <taxon>Viridiplantae</taxon>
        <taxon>Streptophyta</taxon>
        <taxon>Embryophyta</taxon>
        <taxon>Tracheophyta</taxon>
        <taxon>Spermatophyta</taxon>
        <taxon>Magnoliopsida</taxon>
        <taxon>eudicotyledons</taxon>
        <taxon>Gunneridae</taxon>
        <taxon>Pentapetalae</taxon>
        <taxon>asterids</taxon>
        <taxon>lamiids</taxon>
        <taxon>Solanales</taxon>
        <taxon>Convolvulaceae</taxon>
        <taxon>Cuscuteae</taxon>
        <taxon>Cuscuta</taxon>
        <taxon>Cuscuta subgen. Cuscuta</taxon>
    </lineage>
</organism>
<evidence type="ECO:0000256" key="5">
    <source>
        <dbReference type="SAM" id="Coils"/>
    </source>
</evidence>
<feature type="domain" description="RING-type" evidence="6">
    <location>
        <begin position="271"/>
        <end position="305"/>
    </location>
</feature>
<dbReference type="InterPro" id="IPR013083">
    <property type="entry name" value="Znf_RING/FYVE/PHD"/>
</dbReference>
<evidence type="ECO:0000259" key="6">
    <source>
        <dbReference type="PROSITE" id="PS50089"/>
    </source>
</evidence>
<dbReference type="PIRSF" id="PIRSF036836">
    <property type="entry name" value="RNase_bind_SBP1"/>
    <property type="match status" value="1"/>
</dbReference>
<protein>
    <recommendedName>
        <fullName evidence="6">RING-type domain-containing protein</fullName>
    </recommendedName>
</protein>